<organism evidence="2 3">
    <name type="scientific">Lagenidium giganteum</name>
    <dbReference type="NCBI Taxonomy" id="4803"/>
    <lineage>
        <taxon>Eukaryota</taxon>
        <taxon>Sar</taxon>
        <taxon>Stramenopiles</taxon>
        <taxon>Oomycota</taxon>
        <taxon>Peronosporomycetes</taxon>
        <taxon>Pythiales</taxon>
        <taxon>Pythiaceae</taxon>
    </lineage>
</organism>
<name>A0AAV2Z2P7_9STRA</name>
<comment type="caution">
    <text evidence="2">The sequence shown here is derived from an EMBL/GenBank/DDBJ whole genome shotgun (WGS) entry which is preliminary data.</text>
</comment>
<dbReference type="Gene3D" id="3.30.420.10">
    <property type="entry name" value="Ribonuclease H-like superfamily/Ribonuclease H"/>
    <property type="match status" value="1"/>
</dbReference>
<dbReference type="AlphaFoldDB" id="A0AAV2Z2P7"/>
<dbReference type="PANTHER" id="PTHR37984">
    <property type="entry name" value="PROTEIN CBG26694"/>
    <property type="match status" value="1"/>
</dbReference>
<dbReference type="InterPro" id="IPR036397">
    <property type="entry name" value="RNaseH_sf"/>
</dbReference>
<dbReference type="Proteomes" id="UP001146120">
    <property type="component" value="Unassembled WGS sequence"/>
</dbReference>
<keyword evidence="3" id="KW-1185">Reference proteome</keyword>
<evidence type="ECO:0000259" key="1">
    <source>
        <dbReference type="Pfam" id="PF24626"/>
    </source>
</evidence>
<protein>
    <recommendedName>
        <fullName evidence="1">Tf2-1-like SH3-like domain-containing protein</fullName>
    </recommendedName>
</protein>
<feature type="domain" description="Tf2-1-like SH3-like" evidence="1">
    <location>
        <begin position="125"/>
        <end position="173"/>
    </location>
</feature>
<dbReference type="InterPro" id="IPR056924">
    <property type="entry name" value="SH3_Tf2-1"/>
</dbReference>
<proteinExistence type="predicted"/>
<dbReference type="InterPro" id="IPR050951">
    <property type="entry name" value="Retrovirus_Pol_polyprotein"/>
</dbReference>
<dbReference type="PANTHER" id="PTHR37984:SF5">
    <property type="entry name" value="PROTEIN NYNRIN-LIKE"/>
    <property type="match status" value="1"/>
</dbReference>
<reference evidence="2" key="1">
    <citation type="submission" date="2022-11" db="EMBL/GenBank/DDBJ databases">
        <authorList>
            <person name="Morgan W.R."/>
            <person name="Tartar A."/>
        </authorList>
    </citation>
    <scope>NUCLEOTIDE SEQUENCE</scope>
    <source>
        <strain evidence="2">ARSEF 373</strain>
    </source>
</reference>
<gene>
    <name evidence="2" type="ORF">N0F65_003595</name>
</gene>
<dbReference type="EMBL" id="DAKRPA010000060">
    <property type="protein sequence ID" value="DBA00666.1"/>
    <property type="molecule type" value="Genomic_DNA"/>
</dbReference>
<dbReference type="GO" id="GO:0003676">
    <property type="term" value="F:nucleic acid binding"/>
    <property type="evidence" value="ECO:0007669"/>
    <property type="project" value="InterPro"/>
</dbReference>
<dbReference type="InterPro" id="IPR012337">
    <property type="entry name" value="RNaseH-like_sf"/>
</dbReference>
<evidence type="ECO:0000313" key="2">
    <source>
        <dbReference type="EMBL" id="DBA00666.1"/>
    </source>
</evidence>
<dbReference type="SUPFAM" id="SSF53098">
    <property type="entry name" value="Ribonuclease H-like"/>
    <property type="match status" value="1"/>
</dbReference>
<sequence length="210" mass="24624">MMGAVFKKFNLMMRQKHRATLAYRPLANGKQEYYVQTVIWAIKMYAEDEYQKDWDEYAPRLAMALNTSINASFGTTPFYSVHGWDARTMLDAMVPPLDRITKEQLSTTQTEYEIGEYVWVFFNLVKEGMTRKLAQLWNGPYRIVEKVADHAYKVELENGTTRIFPIIHISRLKLRASSDERPTDEVEDCRIVTEQYSKRLWTRHSNHGGL</sequence>
<accession>A0AAV2Z2P7</accession>
<evidence type="ECO:0000313" key="3">
    <source>
        <dbReference type="Proteomes" id="UP001146120"/>
    </source>
</evidence>
<reference evidence="2" key="2">
    <citation type="journal article" date="2023" name="Microbiol Resour">
        <title>Decontamination and Annotation of the Draft Genome Sequence of the Oomycete Lagenidium giganteum ARSEF 373.</title>
        <authorList>
            <person name="Morgan W.R."/>
            <person name="Tartar A."/>
        </authorList>
    </citation>
    <scope>NUCLEOTIDE SEQUENCE</scope>
    <source>
        <strain evidence="2">ARSEF 373</strain>
    </source>
</reference>
<dbReference type="Pfam" id="PF24626">
    <property type="entry name" value="SH3_Tf2-1"/>
    <property type="match status" value="1"/>
</dbReference>